<dbReference type="SMART" id="SM01192">
    <property type="entry name" value="Enolase_C"/>
    <property type="match status" value="1"/>
</dbReference>
<dbReference type="InterPro" id="IPR000941">
    <property type="entry name" value="Enolase"/>
</dbReference>
<protein>
    <recommendedName>
        <fullName evidence="4">Enolase</fullName>
        <ecNumber evidence="3">4.2.1.11</ecNumber>
    </recommendedName>
</protein>
<evidence type="ECO:0000256" key="8">
    <source>
        <dbReference type="ARBA" id="ARBA00045763"/>
    </source>
</evidence>
<evidence type="ECO:0000313" key="10">
    <source>
        <dbReference type="EMBL" id="RAP35208.1"/>
    </source>
</evidence>
<name>A0ABX9D9W0_9RHOB</name>
<comment type="function">
    <text evidence="8">Catalyzes the reversible conversion of 2-phosphoglycerate (2-PG) into phosphoenolpyruvate (PEP). It is essential for the degradation of carbohydrates via glycolysis.</text>
</comment>
<comment type="pathway">
    <text evidence="1">Carbohydrate degradation; glycolysis; pyruvate from D-glyceraldehyde 3-phosphate: step 4/5.</text>
</comment>
<keyword evidence="5" id="KW-0964">Secreted</keyword>
<gene>
    <name evidence="10" type="ORF">BYZ73_22240</name>
</gene>
<dbReference type="InterPro" id="IPR020810">
    <property type="entry name" value="Enolase_C"/>
</dbReference>
<dbReference type="Pfam" id="PF00113">
    <property type="entry name" value="Enolase_C"/>
    <property type="match status" value="1"/>
</dbReference>
<dbReference type="EMBL" id="MUAV01000318">
    <property type="protein sequence ID" value="RAP35208.1"/>
    <property type="molecule type" value="Genomic_DNA"/>
</dbReference>
<evidence type="ECO:0000256" key="1">
    <source>
        <dbReference type="ARBA" id="ARBA00005031"/>
    </source>
</evidence>
<dbReference type="PANTHER" id="PTHR11902">
    <property type="entry name" value="ENOLASE"/>
    <property type="match status" value="1"/>
</dbReference>
<evidence type="ECO:0000256" key="2">
    <source>
        <dbReference type="ARBA" id="ARBA00009604"/>
    </source>
</evidence>
<organism evidence="10 11">
    <name type="scientific">Rhodovulum viride</name>
    <dbReference type="NCBI Taxonomy" id="1231134"/>
    <lineage>
        <taxon>Bacteria</taxon>
        <taxon>Pseudomonadati</taxon>
        <taxon>Pseudomonadota</taxon>
        <taxon>Alphaproteobacteria</taxon>
        <taxon>Rhodobacterales</taxon>
        <taxon>Paracoccaceae</taxon>
        <taxon>Rhodovulum</taxon>
    </lineage>
</organism>
<evidence type="ECO:0000256" key="5">
    <source>
        <dbReference type="ARBA" id="ARBA00022525"/>
    </source>
</evidence>
<dbReference type="Proteomes" id="UP000248659">
    <property type="component" value="Unassembled WGS sequence"/>
</dbReference>
<feature type="domain" description="Enolase C-terminal TIM barrel" evidence="9">
    <location>
        <begin position="1"/>
        <end position="63"/>
    </location>
</feature>
<sequence length="63" mass="6655">MPVPFQNVLNGGSHAGGALAFQEFMIAPTGVSTFSEALRIGSEVYHNLKSLTKKKYGQSAGNV</sequence>
<evidence type="ECO:0000256" key="3">
    <source>
        <dbReference type="ARBA" id="ARBA00012058"/>
    </source>
</evidence>
<dbReference type="PANTHER" id="PTHR11902:SF1">
    <property type="entry name" value="ENOLASE"/>
    <property type="match status" value="1"/>
</dbReference>
<dbReference type="EC" id="4.2.1.11" evidence="3"/>
<dbReference type="Gene3D" id="3.20.20.120">
    <property type="entry name" value="Enolase-like C-terminal domain"/>
    <property type="match status" value="1"/>
</dbReference>
<keyword evidence="7" id="KW-0456">Lyase</keyword>
<evidence type="ECO:0000259" key="9">
    <source>
        <dbReference type="SMART" id="SM01192"/>
    </source>
</evidence>
<keyword evidence="6" id="KW-0324">Glycolysis</keyword>
<dbReference type="SUPFAM" id="SSF51604">
    <property type="entry name" value="Enolase C-terminal domain-like"/>
    <property type="match status" value="1"/>
</dbReference>
<comment type="similarity">
    <text evidence="2">Belongs to the enolase family.</text>
</comment>
<evidence type="ECO:0000256" key="7">
    <source>
        <dbReference type="ARBA" id="ARBA00023239"/>
    </source>
</evidence>
<comment type="caution">
    <text evidence="10">The sequence shown here is derived from an EMBL/GenBank/DDBJ whole genome shotgun (WGS) entry which is preliminary data.</text>
</comment>
<accession>A0ABX9D9W0</accession>
<feature type="non-terminal residue" evidence="10">
    <location>
        <position position="63"/>
    </location>
</feature>
<proteinExistence type="inferred from homology"/>
<dbReference type="InterPro" id="IPR036849">
    <property type="entry name" value="Enolase-like_C_sf"/>
</dbReference>
<evidence type="ECO:0000256" key="6">
    <source>
        <dbReference type="ARBA" id="ARBA00023152"/>
    </source>
</evidence>
<reference evidence="10 11" key="1">
    <citation type="submission" date="2017-01" db="EMBL/GenBank/DDBJ databases">
        <title>Genome sequence of Rhodovulum viride JA756.</title>
        <authorList>
            <person name="Lakshmi K.V."/>
            <person name="Tushar L.D."/>
            <person name="Sasikala C."/>
            <person name="Venkataramana C."/>
        </authorList>
    </citation>
    <scope>NUCLEOTIDE SEQUENCE [LARGE SCALE GENOMIC DNA]</scope>
    <source>
        <strain evidence="10 11">JA756</strain>
    </source>
</reference>
<keyword evidence="11" id="KW-1185">Reference proteome</keyword>
<evidence type="ECO:0000313" key="11">
    <source>
        <dbReference type="Proteomes" id="UP000248659"/>
    </source>
</evidence>
<evidence type="ECO:0000256" key="4">
    <source>
        <dbReference type="ARBA" id="ARBA00017068"/>
    </source>
</evidence>